<dbReference type="AlphaFoldDB" id="W9SA45"/>
<evidence type="ECO:0000313" key="2">
    <source>
        <dbReference type="Proteomes" id="UP000030645"/>
    </source>
</evidence>
<accession>W9SA45</accession>
<evidence type="ECO:0000313" key="1">
    <source>
        <dbReference type="EMBL" id="EXC21527.1"/>
    </source>
</evidence>
<dbReference type="Proteomes" id="UP000030645">
    <property type="component" value="Unassembled WGS sequence"/>
</dbReference>
<sequence>MSRFFGTTYNKIAKIVQLAEISYLKLVTIVADTKFPRQHPGDSQSANFFRKTLEASGSLQERKIKVCRLYKLPIVLGKTLVK</sequence>
<name>W9SA45_9ROSA</name>
<gene>
    <name evidence="1" type="ORF">L484_014882</name>
</gene>
<proteinExistence type="predicted"/>
<keyword evidence="2" id="KW-1185">Reference proteome</keyword>
<reference evidence="2" key="1">
    <citation type="submission" date="2013-01" db="EMBL/GenBank/DDBJ databases">
        <title>Draft Genome Sequence of a Mulberry Tree, Morus notabilis C.K. Schneid.</title>
        <authorList>
            <person name="He N."/>
            <person name="Zhao S."/>
        </authorList>
    </citation>
    <scope>NUCLEOTIDE SEQUENCE</scope>
</reference>
<dbReference type="EMBL" id="KE345945">
    <property type="protein sequence ID" value="EXC21527.1"/>
    <property type="molecule type" value="Genomic_DNA"/>
</dbReference>
<organism evidence="1 2">
    <name type="scientific">Morus notabilis</name>
    <dbReference type="NCBI Taxonomy" id="981085"/>
    <lineage>
        <taxon>Eukaryota</taxon>
        <taxon>Viridiplantae</taxon>
        <taxon>Streptophyta</taxon>
        <taxon>Embryophyta</taxon>
        <taxon>Tracheophyta</taxon>
        <taxon>Spermatophyta</taxon>
        <taxon>Magnoliopsida</taxon>
        <taxon>eudicotyledons</taxon>
        <taxon>Gunneridae</taxon>
        <taxon>Pentapetalae</taxon>
        <taxon>rosids</taxon>
        <taxon>fabids</taxon>
        <taxon>Rosales</taxon>
        <taxon>Moraceae</taxon>
        <taxon>Moreae</taxon>
        <taxon>Morus</taxon>
    </lineage>
</organism>
<protein>
    <submittedName>
        <fullName evidence="1">Uncharacterized protein</fullName>
    </submittedName>
</protein>